<dbReference type="EMBL" id="CP003355">
    <property type="protein sequence ID" value="AHD05049.1"/>
    <property type="molecule type" value="Genomic_DNA"/>
</dbReference>
<sequence>MKGALVMMEQLPSSYIRQMKELLKEESEAFLNSYTEQRTFGLRLNPLNIRKSQKERTGELVSLFGLTSVPWCPTGYYYKEETRPGKHPYHAAGLYYLQEPSAMSAAEILNPEPGDIVLDLAAAPGGKSSQIAGKLLGRGLLVANEIHPGRAKILAENIERMGAGNVLVVNASPQQLAEKLPLFFDKIIVDAPCSGEGMFRKDPEAIKEWSPEHVQMCAARQMDILPDAIRMLKPGGLLVYSTCTFNQEENEGTIRALLADYPEMRLISEERIWPHLQKGEGHYVALLAKEEGSIRVTGEPEKSRRGGRNKTGKSSRNREEAEALQYFETFRKQFLPGYILPEGSPVRFGDQLYWMPQAKEGMIPDMLNGLKVLRPGLHLGEMKKNRFEPSHALALAVSAGQAALALDLKPEDPMVQAYLRGEALYTGRSLSGWTLVCVNGFPLGWGKENQGQLNNRYPKGLRRFA</sequence>
<dbReference type="GO" id="GO:0001510">
    <property type="term" value="P:RNA methylation"/>
    <property type="evidence" value="ECO:0007669"/>
    <property type="project" value="InterPro"/>
</dbReference>
<dbReference type="InterPro" id="IPR031341">
    <property type="entry name" value="Methyltr_RsmF_N"/>
</dbReference>
<feature type="binding site" evidence="6">
    <location>
        <begin position="121"/>
        <end position="127"/>
    </location>
    <ligand>
        <name>S-adenosyl-L-methionine</name>
        <dbReference type="ChEBI" id="CHEBI:59789"/>
    </ligand>
</feature>
<dbReference type="InterPro" id="IPR001678">
    <property type="entry name" value="MeTrfase_RsmB-F_NOP2_dom"/>
</dbReference>
<feature type="region of interest" description="Disordered" evidence="7">
    <location>
        <begin position="295"/>
        <end position="319"/>
    </location>
</feature>
<reference evidence="9 10" key="1">
    <citation type="journal article" date="2014" name="PLoS ONE">
        <title>How to Kill the Honey Bee Larva: Genomic Potential and Virulence Mechanisms of Paenibacillus larvae.</title>
        <authorList>
            <person name="Djukic M."/>
            <person name="Brzuszkiewicz E."/>
            <person name="Funfhaus A."/>
            <person name="Voss J."/>
            <person name="Gollnow K."/>
            <person name="Poppinga L."/>
            <person name="Liesegang H."/>
            <person name="Garcia-Gonzalez E."/>
            <person name="Genersch E."/>
            <person name="Daniel R."/>
        </authorList>
    </citation>
    <scope>NUCLEOTIDE SEQUENCE [LARGE SCALE GENOMIC DNA]</scope>
    <source>
        <strain evidence="9 10">DSM 25430</strain>
    </source>
</reference>
<dbReference type="Proteomes" id="UP000029431">
    <property type="component" value="Chromosome"/>
</dbReference>
<feature type="domain" description="SAM-dependent MTase RsmB/NOP-type" evidence="8">
    <location>
        <begin position="30"/>
        <end position="314"/>
    </location>
</feature>
<dbReference type="Gene3D" id="2.30.130.60">
    <property type="match status" value="1"/>
</dbReference>
<evidence type="ECO:0000256" key="4">
    <source>
        <dbReference type="ARBA" id="ARBA00022691"/>
    </source>
</evidence>
<dbReference type="GO" id="GO:0003723">
    <property type="term" value="F:RNA binding"/>
    <property type="evidence" value="ECO:0007669"/>
    <property type="project" value="UniProtKB-UniRule"/>
</dbReference>
<dbReference type="PATRIC" id="fig|697284.3.peg.1152"/>
<comment type="similarity">
    <text evidence="6">Belongs to the class I-like SAM-binding methyltransferase superfamily. RsmB/NOP family.</text>
</comment>
<evidence type="ECO:0000313" key="9">
    <source>
        <dbReference type="EMBL" id="AHD05049.1"/>
    </source>
</evidence>
<dbReference type="Pfam" id="PF17125">
    <property type="entry name" value="Methyltr_RsmF_N"/>
    <property type="match status" value="1"/>
</dbReference>
<dbReference type="InterPro" id="IPR029063">
    <property type="entry name" value="SAM-dependent_MTases_sf"/>
</dbReference>
<dbReference type="HOGENOM" id="CLU_005316_6_1_9"/>
<evidence type="ECO:0000256" key="1">
    <source>
        <dbReference type="ARBA" id="ARBA00022490"/>
    </source>
</evidence>
<dbReference type="PANTHER" id="PTHR22807:SF30">
    <property type="entry name" value="28S RRNA (CYTOSINE(4447)-C(5))-METHYLTRANSFERASE-RELATED"/>
    <property type="match status" value="1"/>
</dbReference>
<dbReference type="RefSeq" id="WP_024093665.1">
    <property type="nucleotide sequence ID" value="NC_023134.1"/>
</dbReference>
<dbReference type="KEGG" id="plv:ERIC2_c12180"/>
<gene>
    <name evidence="9" type="primary">rsmF</name>
    <name evidence="9" type="ORF">ERIC2_c12180</name>
</gene>
<feature type="active site" description="Nucleophile" evidence="6">
    <location>
        <position position="243"/>
    </location>
</feature>
<keyword evidence="4 6" id="KW-0949">S-adenosyl-L-methionine</keyword>
<dbReference type="Gene3D" id="3.40.50.150">
    <property type="entry name" value="Vaccinia Virus protein VP39"/>
    <property type="match status" value="1"/>
</dbReference>
<evidence type="ECO:0000256" key="6">
    <source>
        <dbReference type="PROSITE-ProRule" id="PRU01023"/>
    </source>
</evidence>
<feature type="compositionally biased region" description="Basic residues" evidence="7">
    <location>
        <begin position="305"/>
        <end position="315"/>
    </location>
</feature>
<dbReference type="PROSITE" id="PS51686">
    <property type="entry name" value="SAM_MT_RSMB_NOP"/>
    <property type="match status" value="1"/>
</dbReference>
<evidence type="ECO:0000313" key="10">
    <source>
        <dbReference type="Proteomes" id="UP000029431"/>
    </source>
</evidence>
<feature type="compositionally biased region" description="Basic and acidic residues" evidence="7">
    <location>
        <begin position="295"/>
        <end position="304"/>
    </location>
</feature>
<evidence type="ECO:0000256" key="7">
    <source>
        <dbReference type="SAM" id="MobiDB-lite"/>
    </source>
</evidence>
<keyword evidence="1" id="KW-0963">Cytoplasm</keyword>
<dbReference type="Gene3D" id="3.30.70.1170">
    <property type="entry name" value="Sun protein, domain 3"/>
    <property type="match status" value="1"/>
</dbReference>
<keyword evidence="3 6" id="KW-0808">Transferase</keyword>
<dbReference type="PANTHER" id="PTHR22807">
    <property type="entry name" value="NOP2 YEAST -RELATED NOL1/NOP2/FMU SUN DOMAIN-CONTAINING"/>
    <property type="match status" value="1"/>
</dbReference>
<protein>
    <submittedName>
        <fullName evidence="9">Ribosomal RNA small subunit methyltransferase F</fullName>
        <ecNumber evidence="9">2.1.1.178</ecNumber>
    </submittedName>
</protein>
<dbReference type="Pfam" id="PF13636">
    <property type="entry name" value="Methyltranf_PUA"/>
    <property type="match status" value="1"/>
</dbReference>
<evidence type="ECO:0000256" key="5">
    <source>
        <dbReference type="ARBA" id="ARBA00022884"/>
    </source>
</evidence>
<dbReference type="PRINTS" id="PR02008">
    <property type="entry name" value="RCMTFAMILY"/>
</dbReference>
<dbReference type="eggNOG" id="COG3270">
    <property type="taxonomic scope" value="Bacteria"/>
</dbReference>
<dbReference type="Pfam" id="PF17126">
    <property type="entry name" value="RsmF_methylt_CI"/>
    <property type="match status" value="1"/>
</dbReference>
<dbReference type="EC" id="2.1.1.178" evidence="9"/>
<feature type="binding site" evidence="6">
    <location>
        <position position="190"/>
    </location>
    <ligand>
        <name>S-adenosyl-L-methionine</name>
        <dbReference type="ChEBI" id="CHEBI:59789"/>
    </ligand>
</feature>
<dbReference type="Pfam" id="PF01189">
    <property type="entry name" value="Methyltr_RsmB-F"/>
    <property type="match status" value="1"/>
</dbReference>
<keyword evidence="5 6" id="KW-0694">RNA-binding</keyword>
<dbReference type="AlphaFoldDB" id="V9W518"/>
<keyword evidence="10" id="KW-1185">Reference proteome</keyword>
<dbReference type="InterPro" id="IPR049560">
    <property type="entry name" value="MeTrfase_RsmB-F_NOP2_cat"/>
</dbReference>
<name>V9W518_9BACL</name>
<dbReference type="CDD" id="cd02440">
    <property type="entry name" value="AdoMet_MTases"/>
    <property type="match status" value="1"/>
</dbReference>
<dbReference type="eggNOG" id="COG0144">
    <property type="taxonomic scope" value="Bacteria"/>
</dbReference>
<dbReference type="SUPFAM" id="SSF53335">
    <property type="entry name" value="S-adenosyl-L-methionine-dependent methyltransferases"/>
    <property type="match status" value="1"/>
</dbReference>
<dbReference type="CDD" id="cd21147">
    <property type="entry name" value="RsmF_methylt_CTD1"/>
    <property type="match status" value="1"/>
</dbReference>
<dbReference type="InterPro" id="IPR031340">
    <property type="entry name" value="RsmF_methylt_CI"/>
</dbReference>
<dbReference type="InterPro" id="IPR027391">
    <property type="entry name" value="Nol1_Nop2_Fmu_2"/>
</dbReference>
<evidence type="ECO:0000256" key="3">
    <source>
        <dbReference type="ARBA" id="ARBA00022679"/>
    </source>
</evidence>
<organism evidence="9 10">
    <name type="scientific">Paenibacillus larvae subsp. larvae DSM 25430</name>
    <dbReference type="NCBI Taxonomy" id="697284"/>
    <lineage>
        <taxon>Bacteria</taxon>
        <taxon>Bacillati</taxon>
        <taxon>Bacillota</taxon>
        <taxon>Bacilli</taxon>
        <taxon>Bacillales</taxon>
        <taxon>Paenibacillaceae</taxon>
        <taxon>Paenibacillus</taxon>
    </lineage>
</organism>
<evidence type="ECO:0000256" key="2">
    <source>
        <dbReference type="ARBA" id="ARBA00022603"/>
    </source>
</evidence>
<proteinExistence type="inferred from homology"/>
<feature type="binding site" evidence="6">
    <location>
        <position position="145"/>
    </location>
    <ligand>
        <name>S-adenosyl-L-methionine</name>
        <dbReference type="ChEBI" id="CHEBI:59789"/>
    </ligand>
</feature>
<comment type="caution">
    <text evidence="6">Lacks conserved residue(s) required for the propagation of feature annotation.</text>
</comment>
<keyword evidence="2 6" id="KW-0489">Methyltransferase</keyword>
<accession>V9W518</accession>
<dbReference type="GO" id="GO:0008173">
    <property type="term" value="F:RNA methyltransferase activity"/>
    <property type="evidence" value="ECO:0007669"/>
    <property type="project" value="InterPro"/>
</dbReference>
<evidence type="ECO:0000259" key="8">
    <source>
        <dbReference type="PROSITE" id="PS51686"/>
    </source>
</evidence>
<dbReference type="InterPro" id="IPR023267">
    <property type="entry name" value="RCMT"/>
</dbReference>